<protein>
    <recommendedName>
        <fullName evidence="3">RRM domain-containing protein</fullName>
    </recommendedName>
</protein>
<keyword evidence="2" id="KW-1185">Reference proteome</keyword>
<sequence length="157" mass="17594">MTPRDVIKTLLTNHFSSCGEIVDLTIRAPTLASSWSSGCEFNAHLFIVGEGAEEKALQLNASVMGGRKLAIPTLRRRSRGAKGRMRGFNNYNNVRRHPNPQKLLPLKPQGVIPSKPKYKRFTRRGEETVEGVAEAADQLSRIARDFNYITFSFTLFS</sequence>
<organism evidence="1 2">
    <name type="scientific">Arabis nemorensis</name>
    <dbReference type="NCBI Taxonomy" id="586526"/>
    <lineage>
        <taxon>Eukaryota</taxon>
        <taxon>Viridiplantae</taxon>
        <taxon>Streptophyta</taxon>
        <taxon>Embryophyta</taxon>
        <taxon>Tracheophyta</taxon>
        <taxon>Spermatophyta</taxon>
        <taxon>Magnoliopsida</taxon>
        <taxon>eudicotyledons</taxon>
        <taxon>Gunneridae</taxon>
        <taxon>Pentapetalae</taxon>
        <taxon>rosids</taxon>
        <taxon>malvids</taxon>
        <taxon>Brassicales</taxon>
        <taxon>Brassicaceae</taxon>
        <taxon>Arabideae</taxon>
        <taxon>Arabis</taxon>
    </lineage>
</organism>
<evidence type="ECO:0000313" key="1">
    <source>
        <dbReference type="EMBL" id="VVB13390.1"/>
    </source>
</evidence>
<name>A0A565CI71_9BRAS</name>
<dbReference type="EMBL" id="CABITT030000008">
    <property type="protein sequence ID" value="VVB13390.1"/>
    <property type="molecule type" value="Genomic_DNA"/>
</dbReference>
<proteinExistence type="predicted"/>
<dbReference type="AlphaFoldDB" id="A0A565CI71"/>
<gene>
    <name evidence="1" type="ORF">ANE_LOCUS23834</name>
</gene>
<evidence type="ECO:0008006" key="3">
    <source>
        <dbReference type="Google" id="ProtNLM"/>
    </source>
</evidence>
<dbReference type="Proteomes" id="UP000489600">
    <property type="component" value="Unassembled WGS sequence"/>
</dbReference>
<comment type="caution">
    <text evidence="1">The sequence shown here is derived from an EMBL/GenBank/DDBJ whole genome shotgun (WGS) entry which is preliminary data.</text>
</comment>
<evidence type="ECO:0000313" key="2">
    <source>
        <dbReference type="Proteomes" id="UP000489600"/>
    </source>
</evidence>
<accession>A0A565CI71</accession>
<reference evidence="1" key="1">
    <citation type="submission" date="2019-07" db="EMBL/GenBank/DDBJ databases">
        <authorList>
            <person name="Dittberner H."/>
        </authorList>
    </citation>
    <scope>NUCLEOTIDE SEQUENCE [LARGE SCALE GENOMIC DNA]</scope>
</reference>